<dbReference type="GO" id="GO:0016491">
    <property type="term" value="F:oxidoreductase activity"/>
    <property type="evidence" value="ECO:0007669"/>
    <property type="project" value="InterPro"/>
</dbReference>
<evidence type="ECO:0000259" key="5">
    <source>
        <dbReference type="PROSITE" id="PS51352"/>
    </source>
</evidence>
<reference evidence="6 7" key="1">
    <citation type="submission" date="2016-10" db="EMBL/GenBank/DDBJ databases">
        <authorList>
            <person name="de Groot N.N."/>
        </authorList>
    </citation>
    <scope>NUCLEOTIDE SEQUENCE [LARGE SCALE GENOMIC DNA]</scope>
    <source>
        <strain evidence="6 7">DSM 12130</strain>
    </source>
</reference>
<comment type="subcellular location">
    <subcellularLocation>
        <location evidence="1">Cell envelope</location>
    </subcellularLocation>
</comment>
<organism evidence="6 7">
    <name type="scientific">Desulforhopalus singaporensis</name>
    <dbReference type="NCBI Taxonomy" id="91360"/>
    <lineage>
        <taxon>Bacteria</taxon>
        <taxon>Pseudomonadati</taxon>
        <taxon>Thermodesulfobacteriota</taxon>
        <taxon>Desulfobulbia</taxon>
        <taxon>Desulfobulbales</taxon>
        <taxon>Desulfocapsaceae</taxon>
        <taxon>Desulforhopalus</taxon>
    </lineage>
</organism>
<gene>
    <name evidence="6" type="ORF">SAMN05660330_01347</name>
</gene>
<dbReference type="SUPFAM" id="SSF52833">
    <property type="entry name" value="Thioredoxin-like"/>
    <property type="match status" value="1"/>
</dbReference>
<dbReference type="GO" id="GO:0016853">
    <property type="term" value="F:isomerase activity"/>
    <property type="evidence" value="ECO:0007669"/>
    <property type="project" value="UniProtKB-KW"/>
</dbReference>
<evidence type="ECO:0000313" key="6">
    <source>
        <dbReference type="EMBL" id="SDO90443.1"/>
    </source>
</evidence>
<keyword evidence="2" id="KW-0201">Cytochrome c-type biogenesis</keyword>
<evidence type="ECO:0000256" key="4">
    <source>
        <dbReference type="SAM" id="SignalP"/>
    </source>
</evidence>
<sequence>MKKISSSVICCLFTVIFLFGSTTAGLAATKMPTFSLESVSDGKKINSSFFTGKVLLLTFFATWCPPCAAEVPVLNELQQKYGRDGFSVVGLSVDQQGVSTVAEFVEEKRINYPVLMAGAGTARDFGGIYGIPVAFLVNRAGNVVKKYTGYVGHQVLDKDVRSLLN</sequence>
<dbReference type="InterPro" id="IPR013766">
    <property type="entry name" value="Thioredoxin_domain"/>
</dbReference>
<keyword evidence="7" id="KW-1185">Reference proteome</keyword>
<feature type="domain" description="Thioredoxin" evidence="5">
    <location>
        <begin position="25"/>
        <end position="165"/>
    </location>
</feature>
<evidence type="ECO:0000256" key="3">
    <source>
        <dbReference type="ARBA" id="ARBA00023284"/>
    </source>
</evidence>
<dbReference type="AlphaFoldDB" id="A0A1H0NCS2"/>
<protein>
    <submittedName>
        <fullName evidence="6">Thiol-disulfide isomerase or thioredoxin</fullName>
    </submittedName>
</protein>
<dbReference type="CDD" id="cd02966">
    <property type="entry name" value="TlpA_like_family"/>
    <property type="match status" value="1"/>
</dbReference>
<dbReference type="GO" id="GO:0030313">
    <property type="term" value="C:cell envelope"/>
    <property type="evidence" value="ECO:0007669"/>
    <property type="project" value="UniProtKB-SubCell"/>
</dbReference>
<keyword evidence="4" id="KW-0732">Signal</keyword>
<dbReference type="GO" id="GO:0017004">
    <property type="term" value="P:cytochrome complex assembly"/>
    <property type="evidence" value="ECO:0007669"/>
    <property type="project" value="UniProtKB-KW"/>
</dbReference>
<keyword evidence="6" id="KW-0413">Isomerase</keyword>
<proteinExistence type="predicted"/>
<dbReference type="PANTHER" id="PTHR42852:SF18">
    <property type="entry name" value="CHROMOSOME UNDETERMINED SCAFFOLD_47, WHOLE GENOME SHOTGUN SEQUENCE"/>
    <property type="match status" value="1"/>
</dbReference>
<dbReference type="InterPro" id="IPR036249">
    <property type="entry name" value="Thioredoxin-like_sf"/>
</dbReference>
<evidence type="ECO:0000313" key="7">
    <source>
        <dbReference type="Proteomes" id="UP000199073"/>
    </source>
</evidence>
<dbReference type="EMBL" id="FNJI01000007">
    <property type="protein sequence ID" value="SDO90443.1"/>
    <property type="molecule type" value="Genomic_DNA"/>
</dbReference>
<dbReference type="Proteomes" id="UP000199073">
    <property type="component" value="Unassembled WGS sequence"/>
</dbReference>
<name>A0A1H0NCS2_9BACT</name>
<evidence type="ECO:0000256" key="2">
    <source>
        <dbReference type="ARBA" id="ARBA00022748"/>
    </source>
</evidence>
<feature type="signal peptide" evidence="4">
    <location>
        <begin position="1"/>
        <end position="27"/>
    </location>
</feature>
<feature type="chain" id="PRO_5011644416" evidence="4">
    <location>
        <begin position="28"/>
        <end position="165"/>
    </location>
</feature>
<dbReference type="InterPro" id="IPR013740">
    <property type="entry name" value="Redoxin"/>
</dbReference>
<evidence type="ECO:0000256" key="1">
    <source>
        <dbReference type="ARBA" id="ARBA00004196"/>
    </source>
</evidence>
<dbReference type="Gene3D" id="3.40.30.10">
    <property type="entry name" value="Glutaredoxin"/>
    <property type="match status" value="1"/>
</dbReference>
<dbReference type="STRING" id="91360.SAMN05660330_01347"/>
<accession>A0A1H0NCS2</accession>
<dbReference type="OrthoDB" id="9813820at2"/>
<dbReference type="PANTHER" id="PTHR42852">
    <property type="entry name" value="THIOL:DISULFIDE INTERCHANGE PROTEIN DSBE"/>
    <property type="match status" value="1"/>
</dbReference>
<dbReference type="PROSITE" id="PS51352">
    <property type="entry name" value="THIOREDOXIN_2"/>
    <property type="match status" value="1"/>
</dbReference>
<dbReference type="PROSITE" id="PS00194">
    <property type="entry name" value="THIOREDOXIN_1"/>
    <property type="match status" value="1"/>
</dbReference>
<dbReference type="InterPro" id="IPR050553">
    <property type="entry name" value="Thioredoxin_ResA/DsbE_sf"/>
</dbReference>
<dbReference type="RefSeq" id="WP_092221091.1">
    <property type="nucleotide sequence ID" value="NZ_FNJI01000007.1"/>
</dbReference>
<dbReference type="Pfam" id="PF08534">
    <property type="entry name" value="Redoxin"/>
    <property type="match status" value="1"/>
</dbReference>
<dbReference type="InterPro" id="IPR017937">
    <property type="entry name" value="Thioredoxin_CS"/>
</dbReference>
<keyword evidence="3" id="KW-0676">Redox-active center</keyword>